<proteinExistence type="predicted"/>
<dbReference type="PROSITE" id="PS50894">
    <property type="entry name" value="HPT"/>
    <property type="match status" value="1"/>
</dbReference>
<dbReference type="Pfam" id="PF01627">
    <property type="entry name" value="Hpt"/>
    <property type="match status" value="1"/>
</dbReference>
<dbReference type="STRING" id="869209.Tresu_0441"/>
<dbReference type="Proteomes" id="UP000006852">
    <property type="component" value="Chromosome"/>
</dbReference>
<dbReference type="InterPro" id="IPR036641">
    <property type="entry name" value="HPT_dom_sf"/>
</dbReference>
<feature type="domain" description="HPt" evidence="2">
    <location>
        <begin position="23"/>
        <end position="117"/>
    </location>
</feature>
<evidence type="ECO:0000256" key="1">
    <source>
        <dbReference type="PROSITE-ProRule" id="PRU00110"/>
    </source>
</evidence>
<evidence type="ECO:0000313" key="3">
    <source>
        <dbReference type="EMBL" id="AEB13393.1"/>
    </source>
</evidence>
<dbReference type="GeneID" id="302997657"/>
<reference evidence="3 4" key="1">
    <citation type="journal article" date="2011" name="Stand. Genomic Sci.">
        <title>Complete genome sequence of Treponema succinifaciens type strain (6091).</title>
        <authorList>
            <person name="Han C."/>
            <person name="Gronow S."/>
            <person name="Teshima H."/>
            <person name="Lapidus A."/>
            <person name="Nolan M."/>
            <person name="Lucas S."/>
            <person name="Hammon N."/>
            <person name="Deshpande S."/>
            <person name="Cheng J.F."/>
            <person name="Zeytun A."/>
            <person name="Tapia R."/>
            <person name="Goodwin L."/>
            <person name="Pitluck S."/>
            <person name="Liolios K."/>
            <person name="Pagani I."/>
            <person name="Ivanova N."/>
            <person name="Mavromatis K."/>
            <person name="Mikhailova N."/>
            <person name="Huntemann M."/>
            <person name="Pati A."/>
            <person name="Chen A."/>
            <person name="Palaniappan K."/>
            <person name="Land M."/>
            <person name="Hauser L."/>
            <person name="Brambilla E.M."/>
            <person name="Rohde M."/>
            <person name="Goker M."/>
            <person name="Woyke T."/>
            <person name="Bristow J."/>
            <person name="Eisen J.A."/>
            <person name="Markowitz V."/>
            <person name="Hugenholtz P."/>
            <person name="Kyrpides N.C."/>
            <person name="Klenk H.P."/>
            <person name="Detter J.C."/>
        </authorList>
    </citation>
    <scope>NUCLEOTIDE SEQUENCE [LARGE SCALE GENOMIC DNA]</scope>
    <source>
        <strain evidence="4">ATCC 33096 / DSM 2489 / 6091</strain>
    </source>
</reference>
<dbReference type="OrthoDB" id="1669200at2"/>
<dbReference type="EMBL" id="CP002631">
    <property type="protein sequence ID" value="AEB13393.1"/>
    <property type="molecule type" value="Genomic_DNA"/>
</dbReference>
<dbReference type="InterPro" id="IPR008207">
    <property type="entry name" value="Sig_transdc_His_kin_Hpt_dom"/>
</dbReference>
<keyword evidence="1" id="KW-0597">Phosphoprotein</keyword>
<name>F2NX58_TRES6</name>
<reference evidence="4" key="2">
    <citation type="submission" date="2011-04" db="EMBL/GenBank/DDBJ databases">
        <title>The complete genome of chromosome of Treponema succinifaciens DSM 2489.</title>
        <authorList>
            <person name="Lucas S."/>
            <person name="Copeland A."/>
            <person name="Lapidus A."/>
            <person name="Bruce D."/>
            <person name="Goodwin L."/>
            <person name="Pitluck S."/>
            <person name="Peters L."/>
            <person name="Kyrpides N."/>
            <person name="Mavromatis K."/>
            <person name="Ivanova N."/>
            <person name="Ovchinnikova G."/>
            <person name="Teshima H."/>
            <person name="Detter J.C."/>
            <person name="Tapia R."/>
            <person name="Han C."/>
            <person name="Land M."/>
            <person name="Hauser L."/>
            <person name="Markowitz V."/>
            <person name="Cheng J.-F."/>
            <person name="Hugenholtz P."/>
            <person name="Woyke T."/>
            <person name="Wu D."/>
            <person name="Gronow S."/>
            <person name="Wellnitz S."/>
            <person name="Brambilla E."/>
            <person name="Klenk H.-P."/>
            <person name="Eisen J.A."/>
        </authorList>
    </citation>
    <scope>NUCLEOTIDE SEQUENCE [LARGE SCALE GENOMIC DNA]</scope>
    <source>
        <strain evidence="4">ATCC 33096 / DSM 2489 / 6091</strain>
    </source>
</reference>
<keyword evidence="4" id="KW-1185">Reference proteome</keyword>
<evidence type="ECO:0000259" key="2">
    <source>
        <dbReference type="PROSITE" id="PS50894"/>
    </source>
</evidence>
<dbReference type="GO" id="GO:0004672">
    <property type="term" value="F:protein kinase activity"/>
    <property type="evidence" value="ECO:0007669"/>
    <property type="project" value="UniProtKB-ARBA"/>
</dbReference>
<dbReference type="SUPFAM" id="SSF47226">
    <property type="entry name" value="Histidine-containing phosphotransfer domain, HPT domain"/>
    <property type="match status" value="1"/>
</dbReference>
<gene>
    <name evidence="3" type="ordered locus">Tresu_0441</name>
</gene>
<dbReference type="eggNOG" id="COG2198">
    <property type="taxonomic scope" value="Bacteria"/>
</dbReference>
<accession>F2NX58</accession>
<dbReference type="GO" id="GO:0000160">
    <property type="term" value="P:phosphorelay signal transduction system"/>
    <property type="evidence" value="ECO:0007669"/>
    <property type="project" value="InterPro"/>
</dbReference>
<dbReference type="KEGG" id="tsu:Tresu_0441"/>
<evidence type="ECO:0000313" key="4">
    <source>
        <dbReference type="Proteomes" id="UP000006852"/>
    </source>
</evidence>
<protein>
    <submittedName>
        <fullName evidence="3">Hpt domain-containing protein</fullName>
    </submittedName>
</protein>
<dbReference type="Gene3D" id="1.20.120.160">
    <property type="entry name" value="HPT domain"/>
    <property type="match status" value="1"/>
</dbReference>
<organism evidence="3 4">
    <name type="scientific">Treponema succinifaciens (strain ATCC 33096 / DSM 2489 / 6091)</name>
    <dbReference type="NCBI Taxonomy" id="869209"/>
    <lineage>
        <taxon>Bacteria</taxon>
        <taxon>Pseudomonadati</taxon>
        <taxon>Spirochaetota</taxon>
        <taxon>Spirochaetia</taxon>
        <taxon>Spirochaetales</taxon>
        <taxon>Treponemataceae</taxon>
        <taxon>Treponema</taxon>
    </lineage>
</organism>
<feature type="modified residue" description="Phosphohistidine" evidence="1">
    <location>
        <position position="62"/>
    </location>
</feature>
<dbReference type="RefSeq" id="WP_013700700.1">
    <property type="nucleotide sequence ID" value="NC_015385.1"/>
</dbReference>
<dbReference type="AlphaFoldDB" id="F2NX58"/>
<dbReference type="HOGENOM" id="CLU_131453_1_0_12"/>
<sequence>MDLINELKNLGADMDSALERFMGNSQLLEMMLKKFPDSIEQNSGIEQDIASGNLSNAISKSHTLKGNAGNLSVTPLYKSYTEITDFLRQGKIPEAKAKLQEILPVQNKIVETIKKYL</sequence>